<feature type="compositionally biased region" description="Acidic residues" evidence="2">
    <location>
        <begin position="224"/>
        <end position="234"/>
    </location>
</feature>
<keyword evidence="1" id="KW-0677">Repeat</keyword>
<feature type="compositionally biased region" description="Low complexity" evidence="2">
    <location>
        <begin position="264"/>
        <end position="276"/>
    </location>
</feature>
<dbReference type="EMBL" id="VLTN01000006">
    <property type="protein sequence ID" value="KAA0155702.1"/>
    <property type="molecule type" value="Genomic_DNA"/>
</dbReference>
<gene>
    <name evidence="3" type="ORF">CROE0942_LOCUS9358</name>
    <name evidence="6" type="ORF">FNF28_00824</name>
    <name evidence="5" type="ORF">FNF29_01617</name>
    <name evidence="4" type="ORF">FNF31_06099</name>
</gene>
<proteinExistence type="predicted"/>
<evidence type="ECO:0000313" key="5">
    <source>
        <dbReference type="EMBL" id="KAA0155702.1"/>
    </source>
</evidence>
<evidence type="ECO:0000313" key="6">
    <source>
        <dbReference type="EMBL" id="KAA0171333.1"/>
    </source>
</evidence>
<dbReference type="EMBL" id="HBET01013820">
    <property type="protein sequence ID" value="CAD8564980.1"/>
    <property type="molecule type" value="Transcribed_RNA"/>
</dbReference>
<evidence type="ECO:0000256" key="1">
    <source>
        <dbReference type="ARBA" id="ARBA00022737"/>
    </source>
</evidence>
<dbReference type="EMBL" id="VLTM01000088">
    <property type="protein sequence ID" value="KAA0155280.1"/>
    <property type="molecule type" value="Genomic_DNA"/>
</dbReference>
<evidence type="ECO:0008006" key="10">
    <source>
        <dbReference type="Google" id="ProtNLM"/>
    </source>
</evidence>
<dbReference type="PANTHER" id="PTHR23084:SF263">
    <property type="entry name" value="MORN REPEAT-CONTAINING PROTEIN 1"/>
    <property type="match status" value="1"/>
</dbReference>
<dbReference type="SUPFAM" id="SSF82185">
    <property type="entry name" value="Histone H3 K4-specific methyltransferase SET7/9 N-terminal domain"/>
    <property type="match status" value="1"/>
</dbReference>
<evidence type="ECO:0000313" key="4">
    <source>
        <dbReference type="EMBL" id="KAA0155280.1"/>
    </source>
</evidence>
<dbReference type="Gene3D" id="2.20.110.10">
    <property type="entry name" value="Histone H3 K4-specific methyltransferase SET7/9 N-terminal domain"/>
    <property type="match status" value="1"/>
</dbReference>
<dbReference type="AlphaFoldDB" id="A0A5A8CSX3"/>
<dbReference type="Proteomes" id="UP000323011">
    <property type="component" value="Unassembled WGS sequence"/>
</dbReference>
<dbReference type="Proteomes" id="UP000324907">
    <property type="component" value="Unassembled WGS sequence"/>
</dbReference>
<evidence type="ECO:0000313" key="8">
    <source>
        <dbReference type="Proteomes" id="UP000324907"/>
    </source>
</evidence>
<reference evidence="7 8" key="1">
    <citation type="submission" date="2019-07" db="EMBL/GenBank/DDBJ databases">
        <title>Genomes of Cafeteria roenbergensis.</title>
        <authorList>
            <person name="Fischer M.G."/>
            <person name="Hackl T."/>
            <person name="Roman M."/>
        </authorList>
    </citation>
    <scope>NUCLEOTIDE SEQUENCE [LARGE SCALE GENOMIC DNA]</scope>
    <source>
        <strain evidence="5 7">BVI</strain>
        <strain evidence="4 9">Cflag</strain>
        <strain evidence="6 8">RCC970-E3</strain>
    </source>
</reference>
<protein>
    <recommendedName>
        <fullName evidence="10">MORN repeat-containing protein 5</fullName>
    </recommendedName>
</protein>
<keyword evidence="7" id="KW-1185">Reference proteome</keyword>
<evidence type="ECO:0000313" key="3">
    <source>
        <dbReference type="EMBL" id="CAD8564980.1"/>
    </source>
</evidence>
<dbReference type="Pfam" id="PF02493">
    <property type="entry name" value="MORN"/>
    <property type="match status" value="5"/>
</dbReference>
<evidence type="ECO:0000313" key="7">
    <source>
        <dbReference type="Proteomes" id="UP000323011"/>
    </source>
</evidence>
<accession>A0A5A8CSX3</accession>
<dbReference type="PANTHER" id="PTHR23084">
    <property type="entry name" value="PHOSPHATIDYLINOSITOL-4-PHOSPHATE 5-KINASE RELATED"/>
    <property type="match status" value="1"/>
</dbReference>
<reference evidence="3" key="2">
    <citation type="submission" date="2021-01" db="EMBL/GenBank/DDBJ databases">
        <authorList>
            <person name="Corre E."/>
            <person name="Pelletier E."/>
            <person name="Niang G."/>
            <person name="Scheremetjew M."/>
            <person name="Finn R."/>
            <person name="Kale V."/>
            <person name="Holt S."/>
            <person name="Cochrane G."/>
            <person name="Meng A."/>
            <person name="Brown T."/>
            <person name="Cohen L."/>
        </authorList>
    </citation>
    <scope>NUCLEOTIDE SEQUENCE</scope>
    <source>
        <strain evidence="3">E4-10</strain>
    </source>
</reference>
<dbReference type="SMART" id="SM00698">
    <property type="entry name" value="MORN"/>
    <property type="match status" value="5"/>
</dbReference>
<sequence length="282" mass="30152">MADEDGPPPYAWVSAEPLPEGAEEPESAKYVKAPGKAKITYPNGDTFDGTFNADKAKHGRGKYVWTKELGEEGPKNAWVPLNEEGDAAALPEARVIAYDGEYKDGLRHGIGRMTFPNGDVYHGAWEAGTPNGQGTYYYASGDLYSGQWKAGKKEGRGAYVYKADDSQLVGIWESGTLTTGKWVWADGTSWHGSFRGNRPFGRGVFYFPSGNMQDGEYLEKKGEDEEDGDGDEEDAAPRPLVWRGGAVVPGTADSRDLLAPPPAADSGASAAAAASAESKTAE</sequence>
<dbReference type="OMA" id="DIYQGQY"/>
<organism evidence="4 9">
    <name type="scientific">Cafeteria roenbergensis</name>
    <name type="common">Marine flagellate</name>
    <dbReference type="NCBI Taxonomy" id="33653"/>
    <lineage>
        <taxon>Eukaryota</taxon>
        <taxon>Sar</taxon>
        <taxon>Stramenopiles</taxon>
        <taxon>Bigyra</taxon>
        <taxon>Opalozoa</taxon>
        <taxon>Bicosoecida</taxon>
        <taxon>Cafeteriaceae</taxon>
        <taxon>Cafeteria</taxon>
    </lineage>
</organism>
<dbReference type="EMBL" id="VLTL01000007">
    <property type="protein sequence ID" value="KAA0171333.1"/>
    <property type="molecule type" value="Genomic_DNA"/>
</dbReference>
<evidence type="ECO:0000313" key="9">
    <source>
        <dbReference type="Proteomes" id="UP000325113"/>
    </source>
</evidence>
<dbReference type="InterPro" id="IPR003409">
    <property type="entry name" value="MORN"/>
</dbReference>
<name>A0A5A8CSX3_CAFRO</name>
<feature type="region of interest" description="Disordered" evidence="2">
    <location>
        <begin position="220"/>
        <end position="282"/>
    </location>
</feature>
<feature type="region of interest" description="Disordered" evidence="2">
    <location>
        <begin position="1"/>
        <end position="29"/>
    </location>
</feature>
<evidence type="ECO:0000256" key="2">
    <source>
        <dbReference type="SAM" id="MobiDB-lite"/>
    </source>
</evidence>
<dbReference type="Proteomes" id="UP000325113">
    <property type="component" value="Unassembled WGS sequence"/>
</dbReference>